<evidence type="ECO:0000256" key="8">
    <source>
        <dbReference type="ARBA" id="ARBA00023049"/>
    </source>
</evidence>
<dbReference type="AlphaFoldDB" id="M1LX89"/>
<dbReference type="STRING" id="1208918.CDEE_0848"/>
<dbReference type="InterPro" id="IPR000994">
    <property type="entry name" value="Pept_M24"/>
</dbReference>
<keyword evidence="6 13" id="KW-0479">Metal-binding</keyword>
<evidence type="ECO:0000256" key="12">
    <source>
        <dbReference type="ARBA" id="ARBA00081411"/>
    </source>
</evidence>
<dbReference type="SUPFAM" id="SSF55920">
    <property type="entry name" value="Creatinase/aminopeptidase"/>
    <property type="match status" value="1"/>
</dbReference>
<dbReference type="RefSeq" id="WP_015238339.1">
    <property type="nucleotide sequence ID" value="NC_020283.1"/>
</dbReference>
<evidence type="ECO:0000256" key="11">
    <source>
        <dbReference type="ARBA" id="ARBA00075356"/>
    </source>
</evidence>
<dbReference type="Gene3D" id="3.90.230.10">
    <property type="entry name" value="Creatinase/methionine aminopeptidase superfamily"/>
    <property type="match status" value="1"/>
</dbReference>
<dbReference type="CDD" id="cd01087">
    <property type="entry name" value="Prolidase"/>
    <property type="match status" value="1"/>
</dbReference>
<dbReference type="GO" id="GO:0006508">
    <property type="term" value="P:proteolysis"/>
    <property type="evidence" value="ECO:0007669"/>
    <property type="project" value="UniProtKB-KW"/>
</dbReference>
<comment type="catalytic activity">
    <reaction evidence="1">
        <text>Release of any N-terminal amino acid, including proline, that is linked to proline, even from a dipeptide or tripeptide.</text>
        <dbReference type="EC" id="3.4.11.9"/>
    </reaction>
</comment>
<dbReference type="Pfam" id="PF00557">
    <property type="entry name" value="Peptidase_M24"/>
    <property type="match status" value="1"/>
</dbReference>
<protein>
    <recommendedName>
        <fullName evidence="10">Xaa-Pro aminopeptidase</fullName>
        <ecNumber evidence="4">3.4.11.9</ecNumber>
    </recommendedName>
    <alternativeName>
        <fullName evidence="11">Aminopeptidase P II</fullName>
    </alternativeName>
    <alternativeName>
        <fullName evidence="12">X-Pro aminopeptidase</fullName>
    </alternativeName>
</protein>
<dbReference type="PANTHER" id="PTHR43226:SF4">
    <property type="entry name" value="XAA-PRO AMINOPEPTIDASE 3"/>
    <property type="match status" value="1"/>
</dbReference>
<evidence type="ECO:0000256" key="1">
    <source>
        <dbReference type="ARBA" id="ARBA00001424"/>
    </source>
</evidence>
<evidence type="ECO:0000313" key="15">
    <source>
        <dbReference type="EMBL" id="AGF47819.1"/>
    </source>
</evidence>
<keyword evidence="5" id="KW-0645">Protease</keyword>
<dbReference type="InterPro" id="IPR029149">
    <property type="entry name" value="Creatin/AminoP/Spt16_N"/>
</dbReference>
<evidence type="ECO:0000256" key="6">
    <source>
        <dbReference type="ARBA" id="ARBA00022723"/>
    </source>
</evidence>
<sequence length="445" mass="50917">MKTISVTQFQKRRETLIKKINELGGGIIIIPNAKKFYRNNDNEFQYRHDSNFYYLSGFTEPNSCIVLVAGKQNKSFLFCLPKNKNNEMWTGEVYGNEVAGRVFKFDYAYPIEKFDIVISDIINNLSINSIYIEMNKYIGQKNKIFDSINEQIKTTNKIKHICDLSDIVSEMRLIKDNSEIKTMKLAAQISAEAHLDLLKYCKIGMYEYELESRISYNFRKQGAQSISYNSIVASGKNSCTLHYIKNNQKIKNGDLILVDAGCELNSYASDITRTFPANGKFSPSQLAIYNIVLEAQKTAIDSCKTGNSFNDPHQAALKILIQGLLDEKILVGDKDEIIENQKYKEFYPHSTSHWIGLDVHDVGSYYSSSEDNIKNWTKLKPGMLLTIEPGLYIRQSNNIPSHFWNIGIRIEDTILIKTNECEIITKNVPVKAHEIEKIMKDSIII</sequence>
<dbReference type="GO" id="GO:0030145">
    <property type="term" value="F:manganese ion binding"/>
    <property type="evidence" value="ECO:0007669"/>
    <property type="project" value="InterPro"/>
</dbReference>
<keyword evidence="16" id="KW-1185">Reference proteome</keyword>
<dbReference type="Pfam" id="PF05195">
    <property type="entry name" value="AMP_N"/>
    <property type="match status" value="1"/>
</dbReference>
<dbReference type="EMBL" id="CP003804">
    <property type="protein sequence ID" value="AGF47819.1"/>
    <property type="molecule type" value="Genomic_DNA"/>
</dbReference>
<dbReference type="Proteomes" id="UP000011686">
    <property type="component" value="Chromosome"/>
</dbReference>
<dbReference type="InterPro" id="IPR036005">
    <property type="entry name" value="Creatinase/aminopeptidase-like"/>
</dbReference>
<evidence type="ECO:0000256" key="5">
    <source>
        <dbReference type="ARBA" id="ARBA00022670"/>
    </source>
</evidence>
<dbReference type="SUPFAM" id="SSF53092">
    <property type="entry name" value="Creatinase/prolidase N-terminal domain"/>
    <property type="match status" value="1"/>
</dbReference>
<dbReference type="PATRIC" id="fig|1208918.3.peg.519"/>
<evidence type="ECO:0000313" key="16">
    <source>
        <dbReference type="Proteomes" id="UP000011686"/>
    </source>
</evidence>
<dbReference type="PROSITE" id="PS00491">
    <property type="entry name" value="PROLINE_PEPTIDASE"/>
    <property type="match status" value="1"/>
</dbReference>
<dbReference type="HOGENOM" id="CLU_017266_1_0_4"/>
<name>M1LX89_9PROT</name>
<gene>
    <name evidence="15" type="ORF">CDEE_0848</name>
</gene>
<evidence type="ECO:0000256" key="3">
    <source>
        <dbReference type="ARBA" id="ARBA00008766"/>
    </source>
</evidence>
<comment type="similarity">
    <text evidence="3 13">Belongs to the peptidase M24B family.</text>
</comment>
<reference evidence="15 16" key="1">
    <citation type="journal article" date="2013" name="Genome Biol. Evol.">
        <title>Genome evolution and phylogenomic analysis of candidatus kinetoplastibacterium, the betaproteobacterial endosymbionts of strigomonas and angomonas.</title>
        <authorList>
            <person name="Alves J.M."/>
            <person name="Serrano M.G."/>
            <person name="Maia da Silva F."/>
            <person name="Voegtly L.J."/>
            <person name="Matveyev A.V."/>
            <person name="Teixeira M.M."/>
            <person name="Camargo E.P."/>
            <person name="Buck G.A."/>
        </authorList>
    </citation>
    <scope>NUCLEOTIDE SEQUENCE [LARGE SCALE GENOMIC DNA]</scope>
    <source>
        <strain evidence="15 16">TCC036E</strain>
    </source>
</reference>
<evidence type="ECO:0000256" key="13">
    <source>
        <dbReference type="RuleBase" id="RU000590"/>
    </source>
</evidence>
<evidence type="ECO:0000256" key="10">
    <source>
        <dbReference type="ARBA" id="ARBA00069363"/>
    </source>
</evidence>
<comment type="cofactor">
    <cofactor evidence="2">
        <name>Mn(2+)</name>
        <dbReference type="ChEBI" id="CHEBI:29035"/>
    </cofactor>
</comment>
<dbReference type="SMART" id="SM01011">
    <property type="entry name" value="AMP_N"/>
    <property type="match status" value="1"/>
</dbReference>
<evidence type="ECO:0000256" key="7">
    <source>
        <dbReference type="ARBA" id="ARBA00022801"/>
    </source>
</evidence>
<dbReference type="InterPro" id="IPR007865">
    <property type="entry name" value="Aminopep_P_N"/>
</dbReference>
<accession>M1LX89</accession>
<dbReference type="FunFam" id="3.90.230.10:FF:000002">
    <property type="entry name" value="Xaa-Pro aminopeptidase 3"/>
    <property type="match status" value="1"/>
</dbReference>
<evidence type="ECO:0000256" key="2">
    <source>
        <dbReference type="ARBA" id="ARBA00001936"/>
    </source>
</evidence>
<dbReference type="EC" id="3.4.11.9" evidence="4"/>
<dbReference type="KEGG" id="kct:CDEE_0848"/>
<dbReference type="GO" id="GO:0070006">
    <property type="term" value="F:metalloaminopeptidase activity"/>
    <property type="evidence" value="ECO:0007669"/>
    <property type="project" value="InterPro"/>
</dbReference>
<evidence type="ECO:0000259" key="14">
    <source>
        <dbReference type="SMART" id="SM01011"/>
    </source>
</evidence>
<dbReference type="InterPro" id="IPR001131">
    <property type="entry name" value="Peptidase_M24B_aminopep-P_CS"/>
</dbReference>
<dbReference type="PANTHER" id="PTHR43226">
    <property type="entry name" value="XAA-PRO AMINOPEPTIDASE 3"/>
    <property type="match status" value="1"/>
</dbReference>
<feature type="domain" description="Aminopeptidase P N-terminal" evidence="14">
    <location>
        <begin position="4"/>
        <end position="139"/>
    </location>
</feature>
<evidence type="ECO:0000256" key="9">
    <source>
        <dbReference type="ARBA" id="ARBA00023211"/>
    </source>
</evidence>
<dbReference type="Gene3D" id="3.40.350.10">
    <property type="entry name" value="Creatinase/prolidase N-terminal domain"/>
    <property type="match status" value="1"/>
</dbReference>
<keyword evidence="9" id="KW-0464">Manganese</keyword>
<keyword evidence="8" id="KW-0482">Metalloprotease</keyword>
<keyword evidence="15" id="KW-0031">Aminopeptidase</keyword>
<proteinExistence type="inferred from homology"/>
<organism evidence="15 16">
    <name type="scientific">Candidatus Kinetoplastidibacterium crithidiae TCC036E</name>
    <dbReference type="NCBI Taxonomy" id="1208918"/>
    <lineage>
        <taxon>Bacteria</taxon>
        <taxon>Pseudomonadati</taxon>
        <taxon>Pseudomonadota</taxon>
        <taxon>Betaproteobacteria</taxon>
        <taxon>Candidatus Kinetoplastidibacterium</taxon>
    </lineage>
</organism>
<evidence type="ECO:0000256" key="4">
    <source>
        <dbReference type="ARBA" id="ARBA00012574"/>
    </source>
</evidence>
<dbReference type="InterPro" id="IPR052433">
    <property type="entry name" value="X-Pro_dipept-like"/>
</dbReference>
<dbReference type="eggNOG" id="COG0006">
    <property type="taxonomic scope" value="Bacteria"/>
</dbReference>
<keyword evidence="7 15" id="KW-0378">Hydrolase</keyword>